<dbReference type="AlphaFoldDB" id="A0AAD7EI65"/>
<accession>A0AAD7EI65</accession>
<comment type="caution">
    <text evidence="2">The sequence shown here is derived from an EMBL/GenBank/DDBJ whole genome shotgun (WGS) entry which is preliminary data.</text>
</comment>
<name>A0AAD7EI65_9AGAR</name>
<organism evidence="2 3">
    <name type="scientific">Mycena albidolilacea</name>
    <dbReference type="NCBI Taxonomy" id="1033008"/>
    <lineage>
        <taxon>Eukaryota</taxon>
        <taxon>Fungi</taxon>
        <taxon>Dikarya</taxon>
        <taxon>Basidiomycota</taxon>
        <taxon>Agaricomycotina</taxon>
        <taxon>Agaricomycetes</taxon>
        <taxon>Agaricomycetidae</taxon>
        <taxon>Agaricales</taxon>
        <taxon>Marasmiineae</taxon>
        <taxon>Mycenaceae</taxon>
        <taxon>Mycena</taxon>
    </lineage>
</organism>
<keyword evidence="3" id="KW-1185">Reference proteome</keyword>
<sequence>MGALAQQVLPGSTDTAGAFLYALASLPRCRTTPAGGAACSRSTPPSTSMRRYCRSRCPSKAQTSTARRGQSGGGPAPSRAHDSPSALHCYPPLHARLHIVLAQQSHVRVPTPPWRPRPKDEAKEEGRRVSDLPRPPARGPMLLAPGVQPGPWMSIIRCTSSWIQPGTSTPHRHRPKILRIFSYRSQVTGGIYEYFKQVTKSPENGPKIEFFASVPPACETAPQYSHEVPVLSFSGLSGIFSLSGRPAIAATMSETRKLQYLCEQMMSEPILESQVKEDKCVTLDLTQIRKVNFVRRGHRSQVGTN</sequence>
<protein>
    <submittedName>
        <fullName evidence="2">Uncharacterized protein</fullName>
    </submittedName>
</protein>
<gene>
    <name evidence="2" type="ORF">DFH08DRAFT_333220</name>
</gene>
<evidence type="ECO:0000256" key="1">
    <source>
        <dbReference type="SAM" id="MobiDB-lite"/>
    </source>
</evidence>
<feature type="compositionally biased region" description="Basic and acidic residues" evidence="1">
    <location>
        <begin position="117"/>
        <end position="131"/>
    </location>
</feature>
<evidence type="ECO:0000313" key="3">
    <source>
        <dbReference type="Proteomes" id="UP001218218"/>
    </source>
</evidence>
<proteinExistence type="predicted"/>
<feature type="region of interest" description="Disordered" evidence="1">
    <location>
        <begin position="107"/>
        <end position="143"/>
    </location>
</feature>
<evidence type="ECO:0000313" key="2">
    <source>
        <dbReference type="EMBL" id="KAJ7327558.1"/>
    </source>
</evidence>
<dbReference type="Proteomes" id="UP001218218">
    <property type="component" value="Unassembled WGS sequence"/>
</dbReference>
<feature type="compositionally biased region" description="Low complexity" evidence="1">
    <location>
        <begin position="40"/>
        <end position="50"/>
    </location>
</feature>
<feature type="region of interest" description="Disordered" evidence="1">
    <location>
        <begin position="32"/>
        <end position="87"/>
    </location>
</feature>
<reference evidence="2" key="1">
    <citation type="submission" date="2023-03" db="EMBL/GenBank/DDBJ databases">
        <title>Massive genome expansion in bonnet fungi (Mycena s.s.) driven by repeated elements and novel gene families across ecological guilds.</title>
        <authorList>
            <consortium name="Lawrence Berkeley National Laboratory"/>
            <person name="Harder C.B."/>
            <person name="Miyauchi S."/>
            <person name="Viragh M."/>
            <person name="Kuo A."/>
            <person name="Thoen E."/>
            <person name="Andreopoulos B."/>
            <person name="Lu D."/>
            <person name="Skrede I."/>
            <person name="Drula E."/>
            <person name="Henrissat B."/>
            <person name="Morin E."/>
            <person name="Kohler A."/>
            <person name="Barry K."/>
            <person name="LaButti K."/>
            <person name="Morin E."/>
            <person name="Salamov A."/>
            <person name="Lipzen A."/>
            <person name="Mereny Z."/>
            <person name="Hegedus B."/>
            <person name="Baldrian P."/>
            <person name="Stursova M."/>
            <person name="Weitz H."/>
            <person name="Taylor A."/>
            <person name="Grigoriev I.V."/>
            <person name="Nagy L.G."/>
            <person name="Martin F."/>
            <person name="Kauserud H."/>
        </authorList>
    </citation>
    <scope>NUCLEOTIDE SEQUENCE</scope>
    <source>
        <strain evidence="2">CBHHK002</strain>
    </source>
</reference>
<dbReference type="EMBL" id="JARIHO010000041">
    <property type="protein sequence ID" value="KAJ7327558.1"/>
    <property type="molecule type" value="Genomic_DNA"/>
</dbReference>